<keyword evidence="3" id="KW-1185">Reference proteome</keyword>
<evidence type="ECO:0000313" key="3">
    <source>
        <dbReference type="Proteomes" id="UP000325440"/>
    </source>
</evidence>
<reference evidence="2 3" key="1">
    <citation type="submission" date="2019-08" db="EMBL/GenBank/DDBJ databases">
        <authorList>
            <person name="Alioto T."/>
            <person name="Alioto T."/>
            <person name="Gomez Garrido J."/>
        </authorList>
    </citation>
    <scope>NUCLEOTIDE SEQUENCE [LARGE SCALE GENOMIC DNA]</scope>
</reference>
<feature type="transmembrane region" description="Helical" evidence="1">
    <location>
        <begin position="81"/>
        <end position="105"/>
    </location>
</feature>
<dbReference type="OrthoDB" id="6597631at2759"/>
<keyword evidence="1" id="KW-0472">Membrane</keyword>
<dbReference type="AlphaFoldDB" id="A0A5E4M8M9"/>
<feature type="transmembrane region" description="Helical" evidence="1">
    <location>
        <begin position="52"/>
        <end position="74"/>
    </location>
</feature>
<feature type="transmembrane region" description="Helical" evidence="1">
    <location>
        <begin position="111"/>
        <end position="135"/>
    </location>
</feature>
<proteinExistence type="predicted"/>
<evidence type="ECO:0000313" key="2">
    <source>
        <dbReference type="EMBL" id="VVC28548.1"/>
    </source>
</evidence>
<dbReference type="Proteomes" id="UP000325440">
    <property type="component" value="Unassembled WGS sequence"/>
</dbReference>
<organism evidence="2 3">
    <name type="scientific">Cinara cedri</name>
    <dbReference type="NCBI Taxonomy" id="506608"/>
    <lineage>
        <taxon>Eukaryota</taxon>
        <taxon>Metazoa</taxon>
        <taxon>Ecdysozoa</taxon>
        <taxon>Arthropoda</taxon>
        <taxon>Hexapoda</taxon>
        <taxon>Insecta</taxon>
        <taxon>Pterygota</taxon>
        <taxon>Neoptera</taxon>
        <taxon>Paraneoptera</taxon>
        <taxon>Hemiptera</taxon>
        <taxon>Sternorrhyncha</taxon>
        <taxon>Aphidomorpha</taxon>
        <taxon>Aphidoidea</taxon>
        <taxon>Aphididae</taxon>
        <taxon>Lachninae</taxon>
        <taxon>Cinara</taxon>
    </lineage>
</organism>
<dbReference type="EMBL" id="CABPRJ010000481">
    <property type="protein sequence ID" value="VVC28548.1"/>
    <property type="molecule type" value="Genomic_DNA"/>
</dbReference>
<keyword evidence="1" id="KW-0812">Transmembrane</keyword>
<name>A0A5E4M8M9_9HEMI</name>
<protein>
    <submittedName>
        <fullName evidence="2">Uncharacterized protein</fullName>
    </submittedName>
</protein>
<gene>
    <name evidence="2" type="ORF">CINCED_3A011709</name>
</gene>
<accession>A0A5E4M8M9</accession>
<feature type="transmembrane region" description="Helical" evidence="1">
    <location>
        <begin position="7"/>
        <end position="25"/>
    </location>
</feature>
<evidence type="ECO:0000256" key="1">
    <source>
        <dbReference type="SAM" id="Phobius"/>
    </source>
</evidence>
<sequence length="144" mass="16389">MSDMLLILRIAELLIPIVISIWMVGLRSKNLIDFIKLIQVQTKESHSVFKLIFTQVSVYVSLFFTVLVLCGVLIKDQMPKTLIIIGSAVQVILSITSSYFLFVFYKDIGKYNLILCSSAFAMNGLLFTIDAIIMFQQIIFSRPR</sequence>
<keyword evidence="1" id="KW-1133">Transmembrane helix</keyword>